<evidence type="ECO:0000256" key="2">
    <source>
        <dbReference type="ARBA" id="ARBA00022741"/>
    </source>
</evidence>
<dbReference type="Pfam" id="PF00009">
    <property type="entry name" value="GTP_EFTU"/>
    <property type="match status" value="1"/>
</dbReference>
<dbReference type="EC" id="3.6.5.n1" evidence="8"/>
<dbReference type="PRINTS" id="PR00315">
    <property type="entry name" value="ELONGATNFCT"/>
</dbReference>
<dbReference type="PROSITE" id="PS51722">
    <property type="entry name" value="G_TR_2"/>
    <property type="match status" value="1"/>
</dbReference>
<dbReference type="CDD" id="cd01890">
    <property type="entry name" value="LepA"/>
    <property type="match status" value="1"/>
</dbReference>
<dbReference type="RefSeq" id="XP_009055479.1">
    <property type="nucleotide sequence ID" value="XM_009057231.1"/>
</dbReference>
<dbReference type="GO" id="GO:0045727">
    <property type="term" value="P:positive regulation of translation"/>
    <property type="evidence" value="ECO:0007669"/>
    <property type="project" value="UniProtKB-UniRule"/>
</dbReference>
<dbReference type="InterPro" id="IPR035647">
    <property type="entry name" value="EFG_III/V"/>
</dbReference>
<reference evidence="10 11" key="1">
    <citation type="journal article" date="2013" name="Nature">
        <title>Insights into bilaterian evolution from three spiralian genomes.</title>
        <authorList>
            <person name="Simakov O."/>
            <person name="Marletaz F."/>
            <person name="Cho S.J."/>
            <person name="Edsinger-Gonzales E."/>
            <person name="Havlak P."/>
            <person name="Hellsten U."/>
            <person name="Kuo D.H."/>
            <person name="Larsson T."/>
            <person name="Lv J."/>
            <person name="Arendt D."/>
            <person name="Savage R."/>
            <person name="Osoegawa K."/>
            <person name="de Jong P."/>
            <person name="Grimwood J."/>
            <person name="Chapman J.A."/>
            <person name="Shapiro H."/>
            <person name="Aerts A."/>
            <person name="Otillar R.P."/>
            <person name="Terry A.Y."/>
            <person name="Boore J.L."/>
            <person name="Grigoriev I.V."/>
            <person name="Lindberg D.R."/>
            <person name="Seaver E.C."/>
            <person name="Weisblat D.A."/>
            <person name="Putnam N.H."/>
            <person name="Rokhsar D.S."/>
        </authorList>
    </citation>
    <scope>NUCLEOTIDE SEQUENCE [LARGE SCALE GENOMIC DNA]</scope>
</reference>
<dbReference type="InterPro" id="IPR031157">
    <property type="entry name" value="G_TR_CS"/>
</dbReference>
<gene>
    <name evidence="10" type="ORF">LOTGIDRAFT_209399</name>
</gene>
<evidence type="ECO:0000256" key="6">
    <source>
        <dbReference type="ARBA" id="ARBA00023134"/>
    </source>
</evidence>
<feature type="domain" description="Tr-type G" evidence="9">
    <location>
        <begin position="61"/>
        <end position="242"/>
    </location>
</feature>
<comment type="catalytic activity">
    <reaction evidence="8">
        <text>GTP + H2O = GDP + phosphate + H(+)</text>
        <dbReference type="Rhea" id="RHEA:19669"/>
        <dbReference type="ChEBI" id="CHEBI:15377"/>
        <dbReference type="ChEBI" id="CHEBI:15378"/>
        <dbReference type="ChEBI" id="CHEBI:37565"/>
        <dbReference type="ChEBI" id="CHEBI:43474"/>
        <dbReference type="ChEBI" id="CHEBI:58189"/>
        <dbReference type="EC" id="3.6.5.n1"/>
    </reaction>
</comment>
<dbReference type="CDD" id="cd03699">
    <property type="entry name" value="EF4_II"/>
    <property type="match status" value="1"/>
</dbReference>
<dbReference type="Pfam" id="PF00679">
    <property type="entry name" value="EFG_C"/>
    <property type="match status" value="1"/>
</dbReference>
<feature type="binding site" evidence="8">
    <location>
        <begin position="135"/>
        <end position="139"/>
    </location>
    <ligand>
        <name>GTP</name>
        <dbReference type="ChEBI" id="CHEBI:37565"/>
    </ligand>
</feature>
<dbReference type="Proteomes" id="UP000030746">
    <property type="component" value="Unassembled WGS sequence"/>
</dbReference>
<dbReference type="HAMAP" id="MF_00071">
    <property type="entry name" value="LepA"/>
    <property type="match status" value="1"/>
</dbReference>
<dbReference type="InterPro" id="IPR006297">
    <property type="entry name" value="EF-4"/>
</dbReference>
<dbReference type="FunFam" id="3.30.70.2570:FF:000001">
    <property type="entry name" value="Translation factor GUF1, mitochondrial"/>
    <property type="match status" value="1"/>
</dbReference>
<comment type="function">
    <text evidence="8">Promotes mitochondrial protein synthesis. May act as a fidelity factor of the translation reaction, by catalyzing a one-codon backward translocation of tRNAs on improperly translocated ribosomes. Binds to mitochondrial ribosomes in a GTP-dependent manner.</text>
</comment>
<dbReference type="GO" id="GO:0005525">
    <property type="term" value="F:GTP binding"/>
    <property type="evidence" value="ECO:0007669"/>
    <property type="project" value="UniProtKB-UniRule"/>
</dbReference>
<dbReference type="Pfam" id="PF03144">
    <property type="entry name" value="GTP_EFTU_D2"/>
    <property type="match status" value="1"/>
</dbReference>
<keyword evidence="11" id="KW-1185">Reference proteome</keyword>
<dbReference type="FunFam" id="3.30.70.870:FF:000004">
    <property type="entry name" value="Translation factor GUF1, mitochondrial"/>
    <property type="match status" value="1"/>
</dbReference>
<dbReference type="InterPro" id="IPR000640">
    <property type="entry name" value="EFG_V-like"/>
</dbReference>
<feature type="binding site" evidence="8">
    <location>
        <begin position="189"/>
        <end position="192"/>
    </location>
    <ligand>
        <name>GTP</name>
        <dbReference type="ChEBI" id="CHEBI:37565"/>
    </ligand>
</feature>
<dbReference type="NCBIfam" id="TIGR00231">
    <property type="entry name" value="small_GTP"/>
    <property type="match status" value="1"/>
</dbReference>
<dbReference type="PANTHER" id="PTHR43512:SF7">
    <property type="entry name" value="TRANSLATION FACTOR GUF1, MITOCHONDRIAL"/>
    <property type="match status" value="1"/>
</dbReference>
<dbReference type="GO" id="GO:0003924">
    <property type="term" value="F:GTPase activity"/>
    <property type="evidence" value="ECO:0007669"/>
    <property type="project" value="UniProtKB-UniRule"/>
</dbReference>
<comment type="subcellular location">
    <subcellularLocation>
        <location evidence="8">Mitochondrion inner membrane</location>
        <topology evidence="8">Peripheral membrane protein</topology>
        <orientation evidence="8">Matrix side</orientation>
    </subcellularLocation>
</comment>
<keyword evidence="6 8" id="KW-0342">GTP-binding</keyword>
<dbReference type="GO" id="GO:0005759">
    <property type="term" value="C:mitochondrial matrix"/>
    <property type="evidence" value="ECO:0007669"/>
    <property type="project" value="UniProtKB-UniRule"/>
</dbReference>
<dbReference type="Gene3D" id="3.30.70.870">
    <property type="entry name" value="Elongation Factor G (Translational Gtpase), domain 3"/>
    <property type="match status" value="1"/>
</dbReference>
<evidence type="ECO:0000256" key="8">
    <source>
        <dbReference type="HAMAP-Rule" id="MF_03137"/>
    </source>
</evidence>
<comment type="similarity">
    <text evidence="8">Belongs to the GTP-binding elongation factor family. LepA subfamily.</text>
</comment>
<evidence type="ECO:0000256" key="4">
    <source>
        <dbReference type="ARBA" id="ARBA00022801"/>
    </source>
</evidence>
<keyword evidence="4 8" id="KW-0378">Hydrolase</keyword>
<dbReference type="PROSITE" id="PS00301">
    <property type="entry name" value="G_TR_1"/>
    <property type="match status" value="1"/>
</dbReference>
<keyword evidence="7 8" id="KW-0472">Membrane</keyword>
<dbReference type="EMBL" id="KB201890">
    <property type="protein sequence ID" value="ESO93857.1"/>
    <property type="molecule type" value="Genomic_DNA"/>
</dbReference>
<accession>V4AAR5</accession>
<evidence type="ECO:0000256" key="7">
    <source>
        <dbReference type="ARBA" id="ARBA00023136"/>
    </source>
</evidence>
<dbReference type="InterPro" id="IPR013842">
    <property type="entry name" value="LepA_CTD"/>
</dbReference>
<dbReference type="SUPFAM" id="SSF50447">
    <property type="entry name" value="Translation proteins"/>
    <property type="match status" value="1"/>
</dbReference>
<evidence type="ECO:0000256" key="1">
    <source>
        <dbReference type="ARBA" id="ARBA00005454"/>
    </source>
</evidence>
<dbReference type="PANTHER" id="PTHR43512">
    <property type="entry name" value="TRANSLATION FACTOR GUF1-RELATED"/>
    <property type="match status" value="1"/>
</dbReference>
<evidence type="ECO:0000313" key="10">
    <source>
        <dbReference type="EMBL" id="ESO93857.1"/>
    </source>
</evidence>
<keyword evidence="8" id="KW-0648">Protein biosynthesis</keyword>
<dbReference type="SMART" id="SM00838">
    <property type="entry name" value="EFG_C"/>
    <property type="match status" value="1"/>
</dbReference>
<dbReference type="InterPro" id="IPR004161">
    <property type="entry name" value="EFTu-like_2"/>
</dbReference>
<evidence type="ECO:0000256" key="5">
    <source>
        <dbReference type="ARBA" id="ARBA00023128"/>
    </source>
</evidence>
<dbReference type="FunFam" id="3.30.70.240:FF:000007">
    <property type="entry name" value="Translation factor GUF1, mitochondrial"/>
    <property type="match status" value="1"/>
</dbReference>
<dbReference type="InterPro" id="IPR009000">
    <property type="entry name" value="Transl_B-barrel_sf"/>
</dbReference>
<dbReference type="HOGENOM" id="CLU_009995_3_3_1"/>
<dbReference type="OrthoDB" id="1074at2759"/>
<dbReference type="GO" id="GO:0005743">
    <property type="term" value="C:mitochondrial inner membrane"/>
    <property type="evidence" value="ECO:0007669"/>
    <property type="project" value="UniProtKB-SubCell"/>
</dbReference>
<dbReference type="Gene3D" id="2.40.30.10">
    <property type="entry name" value="Translation factors"/>
    <property type="match status" value="1"/>
</dbReference>
<evidence type="ECO:0000259" key="9">
    <source>
        <dbReference type="PROSITE" id="PS51722"/>
    </source>
</evidence>
<proteinExistence type="inferred from homology"/>
<dbReference type="SUPFAM" id="SSF52540">
    <property type="entry name" value="P-loop containing nucleoside triphosphate hydrolases"/>
    <property type="match status" value="1"/>
</dbReference>
<protein>
    <recommendedName>
        <fullName evidence="8">Translation factor GUF1 homolog, mitochondrial</fullName>
        <ecNumber evidence="8">3.6.5.n1</ecNumber>
    </recommendedName>
    <alternativeName>
        <fullName evidence="8">Elongation factor 4 homolog</fullName>
        <shortName evidence="8">EF-4</shortName>
    </alternativeName>
    <alternativeName>
        <fullName evidence="8">GTPase GUF1 homolog</fullName>
    </alternativeName>
    <alternativeName>
        <fullName evidence="8">Ribosomal back-translocase</fullName>
    </alternativeName>
</protein>
<dbReference type="Gene3D" id="3.30.70.240">
    <property type="match status" value="1"/>
</dbReference>
<dbReference type="InterPro" id="IPR005225">
    <property type="entry name" value="Small_GTP-bd"/>
</dbReference>
<dbReference type="CDD" id="cd03709">
    <property type="entry name" value="lepA_C"/>
    <property type="match status" value="1"/>
</dbReference>
<comment type="similarity">
    <text evidence="1">Belongs to the TRAFAC class translation factor GTPase superfamily. Classic translation factor GTPase family. LepA subfamily.</text>
</comment>
<dbReference type="CTD" id="20246139"/>
<evidence type="ECO:0000256" key="3">
    <source>
        <dbReference type="ARBA" id="ARBA00022792"/>
    </source>
</evidence>
<dbReference type="InterPro" id="IPR027417">
    <property type="entry name" value="P-loop_NTPase"/>
</dbReference>
<dbReference type="GO" id="GO:0097177">
    <property type="term" value="F:mitochondrial ribosome binding"/>
    <property type="evidence" value="ECO:0007669"/>
    <property type="project" value="TreeGrafter"/>
</dbReference>
<dbReference type="KEGG" id="lgi:LOTGIDRAFT_209399"/>
<dbReference type="FunFam" id="3.40.50.300:FF:000078">
    <property type="entry name" value="Elongation factor 4"/>
    <property type="match status" value="1"/>
</dbReference>
<evidence type="ECO:0000313" key="11">
    <source>
        <dbReference type="Proteomes" id="UP000030746"/>
    </source>
</evidence>
<dbReference type="GeneID" id="20246139"/>
<dbReference type="FunFam" id="2.40.30.10:FF:000015">
    <property type="entry name" value="Translation factor GUF1, mitochondrial"/>
    <property type="match status" value="1"/>
</dbReference>
<dbReference type="NCBIfam" id="TIGR01393">
    <property type="entry name" value="lepA"/>
    <property type="match status" value="1"/>
</dbReference>
<organism evidence="10 11">
    <name type="scientific">Lottia gigantea</name>
    <name type="common">Giant owl limpet</name>
    <dbReference type="NCBI Taxonomy" id="225164"/>
    <lineage>
        <taxon>Eukaryota</taxon>
        <taxon>Metazoa</taxon>
        <taxon>Spiralia</taxon>
        <taxon>Lophotrochozoa</taxon>
        <taxon>Mollusca</taxon>
        <taxon>Gastropoda</taxon>
        <taxon>Patellogastropoda</taxon>
        <taxon>Lottioidea</taxon>
        <taxon>Lottiidae</taxon>
        <taxon>Lottia</taxon>
    </lineage>
</organism>
<keyword evidence="3 8" id="KW-0999">Mitochondrion inner membrane</keyword>
<dbReference type="OMA" id="QVKCDEN"/>
<dbReference type="Pfam" id="PF06421">
    <property type="entry name" value="LepA_C"/>
    <property type="match status" value="1"/>
</dbReference>
<dbReference type="CDD" id="cd16260">
    <property type="entry name" value="EF4_III"/>
    <property type="match status" value="1"/>
</dbReference>
<dbReference type="InterPro" id="IPR038363">
    <property type="entry name" value="LepA_C_sf"/>
</dbReference>
<dbReference type="Gene3D" id="3.40.50.300">
    <property type="entry name" value="P-loop containing nucleotide triphosphate hydrolases"/>
    <property type="match status" value="1"/>
</dbReference>
<dbReference type="STRING" id="225164.V4AAR5"/>
<keyword evidence="5 8" id="KW-0496">Mitochondrion</keyword>
<dbReference type="InterPro" id="IPR000795">
    <property type="entry name" value="T_Tr_GTP-bd_dom"/>
</dbReference>
<sequence>MKSWCQTFMKHCILRDQLFNTSKLNLSRRLVFGRYSSTNRDPSDNSGDRKVRKDLSEYPTERIRNFSIIAHVDHGKSTLADRLLEITGTIPKDDKNKQVLDKLQVERERGITVKAQTASLLYNYKEEEYLLNLVDTPGHVDFNYEVARSLSACQGVILLVDANQGVQAQTVANFYLAFEKDLTIIPVLNKIDLPGAQPDVVIQQIKSLFDIEDKDIFRISAKHGTGVEELLKTVIEQIPPPSGSRENIMRTLMIDSAYNQFRGVIALMSVIDGSLKRGDKITSIHSTKVYEVQDVGYMHPDEVPTDALYAGQVGYVLCNIRDSKEAQLGDTYFTPGTKVEALPGFKSSKPMVFGGIYPSDQSEFHNLKLAIEKLTLNDPSVAVHTDNSPVLGQGFRLGYLGLLHMDVFSQRLEQEYNANVISTIPNVPYKVKVHGVKNIKKYGSEVVTILNPIHLPNESIIVEMLEPMVEGKLLFPDDYLGQIMDLVMQSRGEILDQKYIDNKRLLAKVKLPLNEILVDFFDMMKSVTSGYGSFDYEDAGYEVSNLVKLDFLLNSRPVEELSLICHRSRARTIATRVCEKLKDAIPPQLFLISVQGAVGSKILCREDIKPYRKDVLAKCYGGDQSRKNKLLKKQAEGKKQMRKIGRVEIPKDAFVKILRR</sequence>
<feature type="binding site" evidence="8">
    <location>
        <begin position="70"/>
        <end position="77"/>
    </location>
    <ligand>
        <name>GTP</name>
        <dbReference type="ChEBI" id="CHEBI:37565"/>
    </ligand>
</feature>
<dbReference type="GO" id="GO:0006412">
    <property type="term" value="P:translation"/>
    <property type="evidence" value="ECO:0007669"/>
    <property type="project" value="UniProtKB-KW"/>
</dbReference>
<dbReference type="SUPFAM" id="SSF54980">
    <property type="entry name" value="EF-G C-terminal domain-like"/>
    <property type="match status" value="2"/>
</dbReference>
<keyword evidence="2 8" id="KW-0547">Nucleotide-binding</keyword>
<name>V4AAR5_LOTGI</name>
<dbReference type="InterPro" id="IPR035654">
    <property type="entry name" value="LepA_IV"/>
</dbReference>
<dbReference type="Gene3D" id="3.30.70.2570">
    <property type="entry name" value="Elongation factor 4, C-terminal domain"/>
    <property type="match status" value="1"/>
</dbReference>
<dbReference type="AlphaFoldDB" id="V4AAR5"/>